<keyword evidence="1 8" id="KW-0963">Cytoplasm</keyword>
<dbReference type="SUPFAM" id="SSF53067">
    <property type="entry name" value="Actin-like ATPase domain"/>
    <property type="match status" value="2"/>
</dbReference>
<comment type="subcellular location">
    <subcellularLocation>
        <location evidence="8">Cytoplasm</location>
    </subcellularLocation>
</comment>
<keyword evidence="2 8" id="KW-0808">Transferase</keyword>
<dbReference type="InterPro" id="IPR000905">
    <property type="entry name" value="Gcp-like_dom"/>
</dbReference>
<feature type="binding site" evidence="8">
    <location>
        <position position="306"/>
    </location>
    <ligand>
        <name>Fe cation</name>
        <dbReference type="ChEBI" id="CHEBI:24875"/>
    </ligand>
</feature>
<dbReference type="GO" id="GO:0005506">
    <property type="term" value="F:iron ion binding"/>
    <property type="evidence" value="ECO:0007669"/>
    <property type="project" value="UniProtKB-UniRule"/>
</dbReference>
<dbReference type="Proteomes" id="UP000198756">
    <property type="component" value="Unassembled WGS sequence"/>
</dbReference>
<dbReference type="InterPro" id="IPR017861">
    <property type="entry name" value="KAE1/TsaD"/>
</dbReference>
<keyword evidence="4 8" id="KW-0479">Metal-binding</keyword>
<gene>
    <name evidence="8" type="primary">tsaD</name>
    <name evidence="10" type="ORF">SAMN03080617_01051</name>
</gene>
<dbReference type="Gene3D" id="3.30.420.40">
    <property type="match status" value="2"/>
</dbReference>
<evidence type="ECO:0000256" key="3">
    <source>
        <dbReference type="ARBA" id="ARBA00022694"/>
    </source>
</evidence>
<dbReference type="GO" id="GO:0061711">
    <property type="term" value="F:tRNA N(6)-L-threonylcarbamoyladenine synthase activity"/>
    <property type="evidence" value="ECO:0007669"/>
    <property type="project" value="UniProtKB-EC"/>
</dbReference>
<keyword evidence="5 8" id="KW-0408">Iron</keyword>
<dbReference type="GO" id="GO:0002949">
    <property type="term" value="P:tRNA threonylcarbamoyladenosine modification"/>
    <property type="evidence" value="ECO:0007669"/>
    <property type="project" value="UniProtKB-UniRule"/>
</dbReference>
<reference evidence="11" key="1">
    <citation type="submission" date="2016-10" db="EMBL/GenBank/DDBJ databases">
        <authorList>
            <person name="Varghese N."/>
            <person name="Submissions S."/>
        </authorList>
    </citation>
    <scope>NUCLEOTIDE SEQUENCE [LARGE SCALE GENOMIC DNA]</scope>
    <source>
        <strain evidence="11">DSM 22703</strain>
    </source>
</reference>
<dbReference type="InterPro" id="IPR017860">
    <property type="entry name" value="Peptidase_M22_CS"/>
</dbReference>
<dbReference type="NCBIfam" id="TIGR00329">
    <property type="entry name" value="gcp_kae1"/>
    <property type="match status" value="1"/>
</dbReference>
<dbReference type="OrthoDB" id="9806197at2"/>
<feature type="binding site" evidence="8">
    <location>
        <position position="187"/>
    </location>
    <ligand>
        <name>substrate</name>
    </ligand>
</feature>
<feature type="binding site" evidence="8">
    <location>
        <position position="118"/>
    </location>
    <ligand>
        <name>Fe cation</name>
        <dbReference type="ChEBI" id="CHEBI:24875"/>
    </ligand>
</feature>
<dbReference type="FunFam" id="3.30.420.40:FF:000040">
    <property type="entry name" value="tRNA N6-adenosine threonylcarbamoyltransferase"/>
    <property type="match status" value="1"/>
</dbReference>
<comment type="catalytic activity">
    <reaction evidence="7 8">
        <text>L-threonylcarbamoyladenylate + adenosine(37) in tRNA = N(6)-L-threonylcarbamoyladenosine(37) in tRNA + AMP + H(+)</text>
        <dbReference type="Rhea" id="RHEA:37059"/>
        <dbReference type="Rhea" id="RHEA-COMP:10162"/>
        <dbReference type="Rhea" id="RHEA-COMP:10163"/>
        <dbReference type="ChEBI" id="CHEBI:15378"/>
        <dbReference type="ChEBI" id="CHEBI:73682"/>
        <dbReference type="ChEBI" id="CHEBI:74411"/>
        <dbReference type="ChEBI" id="CHEBI:74418"/>
        <dbReference type="ChEBI" id="CHEBI:456215"/>
        <dbReference type="EC" id="2.3.1.234"/>
    </reaction>
</comment>
<evidence type="ECO:0000256" key="4">
    <source>
        <dbReference type="ARBA" id="ARBA00022723"/>
    </source>
</evidence>
<feature type="binding site" evidence="8">
    <location>
        <position position="183"/>
    </location>
    <ligand>
        <name>substrate</name>
    </ligand>
</feature>
<feature type="binding site" evidence="8">
    <location>
        <position position="114"/>
    </location>
    <ligand>
        <name>Fe cation</name>
        <dbReference type="ChEBI" id="CHEBI:24875"/>
    </ligand>
</feature>
<sequence length="337" mass="36666">MGNKDISILAIESSCDETSASIIVNGKVLNNIVATQSVHEKYGGVVPELASRAHQENLIPVIQEAILSSGISKEQLSAVAFTRGPGLMGSLLVGVSFAKAFATALKIPLIDINHMQAHILAHFIDDPKPDFPFICLTVSGGHTQLVSVKDYLKMEVIGETQDDAVGEAFDKTAKLLGLPYPGGPLIDRYAKEGNPKAFKFPVTRMPGLNYSFSGIKTAVLYFLRDQLKENPNFISENLPDLCASIQYTLIEMLLIKLKEAAKLYGVKEIAIAGGVSANSGLRETLAELARRKGWNLYVPKFEYCTDNAAMIAMAAHYKYLKGEFVGLDVTPLTKMKL</sequence>
<dbReference type="RefSeq" id="WP_092728895.1">
    <property type="nucleotide sequence ID" value="NZ_FMXE01000006.1"/>
</dbReference>
<dbReference type="NCBIfam" id="TIGR03723">
    <property type="entry name" value="T6A_TsaD_YgjD"/>
    <property type="match status" value="1"/>
</dbReference>
<evidence type="ECO:0000313" key="11">
    <source>
        <dbReference type="Proteomes" id="UP000198756"/>
    </source>
</evidence>
<evidence type="ECO:0000259" key="9">
    <source>
        <dbReference type="Pfam" id="PF00814"/>
    </source>
</evidence>
<proteinExistence type="inferred from homology"/>
<keyword evidence="6 8" id="KW-0012">Acyltransferase</keyword>
<dbReference type="PRINTS" id="PR00789">
    <property type="entry name" value="OSIALOPTASE"/>
</dbReference>
<dbReference type="AlphaFoldDB" id="A0A1G5WDE9"/>
<evidence type="ECO:0000256" key="2">
    <source>
        <dbReference type="ARBA" id="ARBA00022679"/>
    </source>
</evidence>
<keyword evidence="3 8" id="KW-0819">tRNA processing</keyword>
<name>A0A1G5WDE9_9BACT</name>
<dbReference type="GO" id="GO:0005737">
    <property type="term" value="C:cytoplasm"/>
    <property type="evidence" value="ECO:0007669"/>
    <property type="project" value="UniProtKB-SubCell"/>
</dbReference>
<accession>A0A1G5WDE9</accession>
<dbReference type="Pfam" id="PF00814">
    <property type="entry name" value="TsaD"/>
    <property type="match status" value="1"/>
</dbReference>
<feature type="binding site" evidence="8">
    <location>
        <begin position="137"/>
        <end position="141"/>
    </location>
    <ligand>
        <name>substrate</name>
    </ligand>
</feature>
<comment type="function">
    <text evidence="8">Required for the formation of a threonylcarbamoyl group on adenosine at position 37 (t(6)A37) in tRNAs that read codons beginning with adenine. Is involved in the transfer of the threonylcarbamoyl moiety of threonylcarbamoyl-AMP (TC-AMP) to the N6 group of A37, together with TsaE and TsaB. TsaD likely plays a direct catalytic role in this reaction.</text>
</comment>
<dbReference type="PANTHER" id="PTHR11735">
    <property type="entry name" value="TRNA N6-ADENOSINE THREONYLCARBAMOYLTRANSFERASE"/>
    <property type="match status" value="1"/>
</dbReference>
<feature type="binding site" evidence="8">
    <location>
        <position position="170"/>
    </location>
    <ligand>
        <name>substrate</name>
    </ligand>
</feature>
<evidence type="ECO:0000256" key="1">
    <source>
        <dbReference type="ARBA" id="ARBA00022490"/>
    </source>
</evidence>
<feature type="domain" description="Gcp-like" evidence="9">
    <location>
        <begin position="27"/>
        <end position="312"/>
    </location>
</feature>
<evidence type="ECO:0000256" key="5">
    <source>
        <dbReference type="ARBA" id="ARBA00023004"/>
    </source>
</evidence>
<comment type="similarity">
    <text evidence="8">Belongs to the KAE1 / TsaD family.</text>
</comment>
<evidence type="ECO:0000256" key="8">
    <source>
        <dbReference type="HAMAP-Rule" id="MF_01445"/>
    </source>
</evidence>
<comment type="cofactor">
    <cofactor evidence="8">
        <name>Fe(2+)</name>
        <dbReference type="ChEBI" id="CHEBI:29033"/>
    </cofactor>
    <text evidence="8">Binds 1 Fe(2+) ion per subunit.</text>
</comment>
<dbReference type="PROSITE" id="PS01016">
    <property type="entry name" value="GLYCOPROTEASE"/>
    <property type="match status" value="1"/>
</dbReference>
<dbReference type="EC" id="2.3.1.234" evidence="8"/>
<dbReference type="InterPro" id="IPR022450">
    <property type="entry name" value="TsaD"/>
</dbReference>
<dbReference type="HAMAP" id="MF_01445">
    <property type="entry name" value="TsaD"/>
    <property type="match status" value="1"/>
</dbReference>
<protein>
    <recommendedName>
        <fullName evidence="8">tRNA N6-adenosine threonylcarbamoyltransferase</fullName>
        <ecNumber evidence="8">2.3.1.234</ecNumber>
    </recommendedName>
    <alternativeName>
        <fullName evidence="8">N6-L-threonylcarbamoyladenine synthase</fullName>
        <shortName evidence="8">t(6)A synthase</shortName>
    </alternativeName>
    <alternativeName>
        <fullName evidence="8">t(6)A37 threonylcarbamoyladenosine biosynthesis protein TsaD</fullName>
    </alternativeName>
    <alternativeName>
        <fullName evidence="8">tRNA threonylcarbamoyladenosine biosynthesis protein TsaD</fullName>
    </alternativeName>
</protein>
<dbReference type="EMBL" id="FMXE01000006">
    <property type="protein sequence ID" value="SDA56138.1"/>
    <property type="molecule type" value="Genomic_DNA"/>
</dbReference>
<organism evidence="10 11">
    <name type="scientific">Algoriphagus alkaliphilus</name>
    <dbReference type="NCBI Taxonomy" id="279824"/>
    <lineage>
        <taxon>Bacteria</taxon>
        <taxon>Pseudomonadati</taxon>
        <taxon>Bacteroidota</taxon>
        <taxon>Cytophagia</taxon>
        <taxon>Cytophagales</taxon>
        <taxon>Cyclobacteriaceae</taxon>
        <taxon>Algoriphagus</taxon>
    </lineage>
</organism>
<evidence type="ECO:0000313" key="10">
    <source>
        <dbReference type="EMBL" id="SDA56138.1"/>
    </source>
</evidence>
<evidence type="ECO:0000256" key="6">
    <source>
        <dbReference type="ARBA" id="ARBA00023315"/>
    </source>
</evidence>
<dbReference type="CDD" id="cd24133">
    <property type="entry name" value="ASKHA_NBD_TsaD_bac"/>
    <property type="match status" value="1"/>
</dbReference>
<dbReference type="STRING" id="279824.SAMN03080617_01051"/>
<dbReference type="InterPro" id="IPR043129">
    <property type="entry name" value="ATPase_NBD"/>
</dbReference>
<keyword evidence="11" id="KW-1185">Reference proteome</keyword>
<dbReference type="PANTHER" id="PTHR11735:SF6">
    <property type="entry name" value="TRNA N6-ADENOSINE THREONYLCARBAMOYLTRANSFERASE, MITOCHONDRIAL"/>
    <property type="match status" value="1"/>
</dbReference>
<evidence type="ECO:0000256" key="7">
    <source>
        <dbReference type="ARBA" id="ARBA00048117"/>
    </source>
</evidence>
<feature type="binding site" evidence="8">
    <location>
        <position position="278"/>
    </location>
    <ligand>
        <name>substrate</name>
    </ligand>
</feature>